<dbReference type="AlphaFoldDB" id="A0A5N1JA56"/>
<comment type="similarity">
    <text evidence="4">Belongs to the MsrA Met sulfoxide reductase family.</text>
</comment>
<comment type="catalytic activity">
    <reaction evidence="2 4">
        <text>L-methionyl-[protein] + [thioredoxin]-disulfide + H2O = L-methionyl-(S)-S-oxide-[protein] + [thioredoxin]-dithiol</text>
        <dbReference type="Rhea" id="RHEA:14217"/>
        <dbReference type="Rhea" id="RHEA-COMP:10698"/>
        <dbReference type="Rhea" id="RHEA-COMP:10700"/>
        <dbReference type="Rhea" id="RHEA-COMP:12313"/>
        <dbReference type="Rhea" id="RHEA-COMP:12315"/>
        <dbReference type="ChEBI" id="CHEBI:15377"/>
        <dbReference type="ChEBI" id="CHEBI:16044"/>
        <dbReference type="ChEBI" id="CHEBI:29950"/>
        <dbReference type="ChEBI" id="CHEBI:44120"/>
        <dbReference type="ChEBI" id="CHEBI:50058"/>
        <dbReference type="EC" id="1.8.4.11"/>
    </reaction>
</comment>
<dbReference type="SUPFAM" id="SSF55068">
    <property type="entry name" value="Peptide methionine sulfoxide reductase"/>
    <property type="match status" value="1"/>
</dbReference>
<evidence type="ECO:0000256" key="1">
    <source>
        <dbReference type="ARBA" id="ARBA00023002"/>
    </source>
</evidence>
<keyword evidence="7" id="KW-1185">Reference proteome</keyword>
<feature type="domain" description="Peptide methionine sulphoxide reductase MsrA" evidence="5">
    <location>
        <begin position="3"/>
        <end position="156"/>
    </location>
</feature>
<dbReference type="EC" id="1.8.4.11" evidence="4"/>
<dbReference type="PANTHER" id="PTHR43774">
    <property type="entry name" value="PEPTIDE METHIONINE SULFOXIDE REDUCTASE"/>
    <property type="match status" value="1"/>
</dbReference>
<sequence length="177" mass="20456">METATFGMGCFWCSEAVFQDLKGVYKVESGYEGGHTKNPSYKEVCTGTTGHAEVIQVTYNPKEISYETLLEIFWKLHDPTTLNRQGADVGTQYRSVIFYHTPEQKAVAENFMQELNRQQVFPNPIVTQIAPAATFYKAENYHQDYYKLHGQEPYCQYVIKPKMEKLEKVFKEKLKAD</sequence>
<comment type="catalytic activity">
    <reaction evidence="3 4">
        <text>[thioredoxin]-disulfide + L-methionine + H2O = L-methionine (S)-S-oxide + [thioredoxin]-dithiol</text>
        <dbReference type="Rhea" id="RHEA:19993"/>
        <dbReference type="Rhea" id="RHEA-COMP:10698"/>
        <dbReference type="Rhea" id="RHEA-COMP:10700"/>
        <dbReference type="ChEBI" id="CHEBI:15377"/>
        <dbReference type="ChEBI" id="CHEBI:29950"/>
        <dbReference type="ChEBI" id="CHEBI:50058"/>
        <dbReference type="ChEBI" id="CHEBI:57844"/>
        <dbReference type="ChEBI" id="CHEBI:58772"/>
        <dbReference type="EC" id="1.8.4.11"/>
    </reaction>
</comment>
<gene>
    <name evidence="4 6" type="primary">msrA</name>
    <name evidence="6" type="ORF">F0P94_01015</name>
</gene>
<evidence type="ECO:0000313" key="6">
    <source>
        <dbReference type="EMBL" id="KAA9346195.1"/>
    </source>
</evidence>
<comment type="function">
    <text evidence="4">Has an important function as a repair enzyme for proteins that have been inactivated by oxidation. Catalyzes the reversible oxidation-reduction of methionine sulfoxide in proteins to methionine.</text>
</comment>
<evidence type="ECO:0000259" key="5">
    <source>
        <dbReference type="Pfam" id="PF01625"/>
    </source>
</evidence>
<feature type="active site" evidence="4">
    <location>
        <position position="10"/>
    </location>
</feature>
<dbReference type="InterPro" id="IPR036509">
    <property type="entry name" value="Met_Sox_Rdtase_MsrA_sf"/>
</dbReference>
<name>A0A5N1JA56_9BACT</name>
<dbReference type="GO" id="GO:0033744">
    <property type="term" value="F:L-methionine:thioredoxin-disulfide S-oxidoreductase activity"/>
    <property type="evidence" value="ECO:0007669"/>
    <property type="project" value="RHEA"/>
</dbReference>
<dbReference type="NCBIfam" id="TIGR00401">
    <property type="entry name" value="msrA"/>
    <property type="match status" value="1"/>
</dbReference>
<proteinExistence type="inferred from homology"/>
<protein>
    <recommendedName>
        <fullName evidence="4">Peptide methionine sulfoxide reductase MsrA</fullName>
        <shortName evidence="4">Protein-methionine-S-oxide reductase</shortName>
        <ecNumber evidence="4">1.8.4.11</ecNumber>
    </recommendedName>
    <alternativeName>
        <fullName evidence="4">Peptide-methionine (S)-S-oxide reductase</fullName>
        <shortName evidence="4">Peptide Met(O) reductase</shortName>
    </alternativeName>
</protein>
<evidence type="ECO:0000256" key="3">
    <source>
        <dbReference type="ARBA" id="ARBA00048782"/>
    </source>
</evidence>
<dbReference type="Gene3D" id="3.30.1060.10">
    <property type="entry name" value="Peptide methionine sulphoxide reductase MsrA"/>
    <property type="match status" value="1"/>
</dbReference>
<reference evidence="6 7" key="1">
    <citation type="submission" date="2019-09" db="EMBL/GenBank/DDBJ databases">
        <title>Genome sequence of Adhaeribacter sp. M2.</title>
        <authorList>
            <person name="Srinivasan S."/>
        </authorList>
    </citation>
    <scope>NUCLEOTIDE SEQUENCE [LARGE SCALE GENOMIC DNA]</scope>
    <source>
        <strain evidence="6 7">M2</strain>
    </source>
</reference>
<comment type="caution">
    <text evidence="6">The sequence shown here is derived from an EMBL/GenBank/DDBJ whole genome shotgun (WGS) entry which is preliminary data.</text>
</comment>
<keyword evidence="1 4" id="KW-0560">Oxidoreductase</keyword>
<dbReference type="HAMAP" id="MF_01401">
    <property type="entry name" value="MsrA"/>
    <property type="match status" value="1"/>
</dbReference>
<dbReference type="Proteomes" id="UP000326570">
    <property type="component" value="Unassembled WGS sequence"/>
</dbReference>
<dbReference type="GO" id="GO:0008113">
    <property type="term" value="F:peptide-methionine (S)-S-oxide reductase activity"/>
    <property type="evidence" value="ECO:0007669"/>
    <property type="project" value="UniProtKB-UniRule"/>
</dbReference>
<dbReference type="InterPro" id="IPR002569">
    <property type="entry name" value="Met_Sox_Rdtase_MsrA_dom"/>
</dbReference>
<evidence type="ECO:0000313" key="7">
    <source>
        <dbReference type="Proteomes" id="UP000326570"/>
    </source>
</evidence>
<dbReference type="Pfam" id="PF01625">
    <property type="entry name" value="PMSR"/>
    <property type="match status" value="1"/>
</dbReference>
<evidence type="ECO:0000256" key="2">
    <source>
        <dbReference type="ARBA" id="ARBA00047806"/>
    </source>
</evidence>
<evidence type="ECO:0000256" key="4">
    <source>
        <dbReference type="HAMAP-Rule" id="MF_01401"/>
    </source>
</evidence>
<dbReference type="EMBL" id="VTWT01000001">
    <property type="protein sequence ID" value="KAA9346195.1"/>
    <property type="molecule type" value="Genomic_DNA"/>
</dbReference>
<organism evidence="6 7">
    <name type="scientific">Adhaeribacter soli</name>
    <dbReference type="NCBI Taxonomy" id="2607655"/>
    <lineage>
        <taxon>Bacteria</taxon>
        <taxon>Pseudomonadati</taxon>
        <taxon>Bacteroidota</taxon>
        <taxon>Cytophagia</taxon>
        <taxon>Cytophagales</taxon>
        <taxon>Hymenobacteraceae</taxon>
        <taxon>Adhaeribacter</taxon>
    </lineage>
</organism>
<dbReference type="PANTHER" id="PTHR43774:SF1">
    <property type="entry name" value="PEPTIDE METHIONINE SULFOXIDE REDUCTASE MSRA 2"/>
    <property type="match status" value="1"/>
</dbReference>
<accession>A0A5N1JA56</accession>